<accession>A0A6I4L1I3</accession>
<dbReference type="InterPro" id="IPR045508">
    <property type="entry name" value="DUF6482"/>
</dbReference>
<protein>
    <submittedName>
        <fullName evidence="1">Uncharacterized protein</fullName>
    </submittedName>
</protein>
<proteinExistence type="predicted"/>
<dbReference type="Proteomes" id="UP000429555">
    <property type="component" value="Unassembled WGS sequence"/>
</dbReference>
<evidence type="ECO:0000313" key="2">
    <source>
        <dbReference type="Proteomes" id="UP000429555"/>
    </source>
</evidence>
<dbReference type="RefSeq" id="WP_160346918.1">
    <property type="nucleotide sequence ID" value="NZ_WKJZ01000002.1"/>
</dbReference>
<name>A0A6I4L1I3_9PSED</name>
<dbReference type="EMBL" id="WKJZ01000002">
    <property type="protein sequence ID" value="MVW76586.1"/>
    <property type="molecule type" value="Genomic_DNA"/>
</dbReference>
<comment type="caution">
    <text evidence="1">The sequence shown here is derived from an EMBL/GenBank/DDBJ whole genome shotgun (WGS) entry which is preliminary data.</text>
</comment>
<dbReference type="Pfam" id="PF20090">
    <property type="entry name" value="DUF6482"/>
    <property type="match status" value="1"/>
</dbReference>
<keyword evidence="2" id="KW-1185">Reference proteome</keyword>
<evidence type="ECO:0000313" key="1">
    <source>
        <dbReference type="EMBL" id="MVW76586.1"/>
    </source>
</evidence>
<reference evidence="1 2" key="1">
    <citation type="submission" date="2019-11" db="EMBL/GenBank/DDBJ databases">
        <title>Pseudomonas flavidum sp. nov., isolated from Baiyang Lake.</title>
        <authorList>
            <person name="Zhao Y."/>
        </authorList>
    </citation>
    <scope>NUCLEOTIDE SEQUENCE [LARGE SCALE GENOMIC DNA]</scope>
    <source>
        <strain evidence="2">R-22-3 w-18</strain>
    </source>
</reference>
<sequence>MNAWQLRLALCLRQVLRVEIVALRCCGYAVRVELRRGAVRELLHPSGRALWPSLPALKRLLRSCGVRQVVLLQPECHDEIIGRPAMQEKDAGLLLQLG</sequence>
<gene>
    <name evidence="1" type="ORF">GJV18_14795</name>
</gene>
<organism evidence="1 2">
    <name type="scientific">Pseudomonas xionganensis</name>
    <dbReference type="NCBI Taxonomy" id="2654845"/>
    <lineage>
        <taxon>Bacteria</taxon>
        <taxon>Pseudomonadati</taxon>
        <taxon>Pseudomonadota</taxon>
        <taxon>Gammaproteobacteria</taxon>
        <taxon>Pseudomonadales</taxon>
        <taxon>Pseudomonadaceae</taxon>
        <taxon>Pseudomonas</taxon>
    </lineage>
</organism>
<dbReference type="AlphaFoldDB" id="A0A6I4L1I3"/>